<keyword evidence="3 7" id="KW-0812">Transmembrane</keyword>
<accession>A0ABY4N2N5</accession>
<dbReference type="InterPro" id="IPR036259">
    <property type="entry name" value="MFS_trans_sf"/>
</dbReference>
<proteinExistence type="predicted"/>
<evidence type="ECO:0000256" key="3">
    <source>
        <dbReference type="ARBA" id="ARBA00022692"/>
    </source>
</evidence>
<evidence type="ECO:0000256" key="4">
    <source>
        <dbReference type="ARBA" id="ARBA00022989"/>
    </source>
</evidence>
<dbReference type="InterPro" id="IPR011701">
    <property type="entry name" value="MFS"/>
</dbReference>
<dbReference type="Gene3D" id="1.20.1720.10">
    <property type="entry name" value="Multidrug resistance protein D"/>
    <property type="match status" value="1"/>
</dbReference>
<feature type="transmembrane region" description="Helical" evidence="7">
    <location>
        <begin position="412"/>
        <end position="433"/>
    </location>
</feature>
<evidence type="ECO:0000256" key="1">
    <source>
        <dbReference type="ARBA" id="ARBA00004651"/>
    </source>
</evidence>
<dbReference type="Pfam" id="PF07690">
    <property type="entry name" value="MFS_1"/>
    <property type="match status" value="1"/>
</dbReference>
<evidence type="ECO:0000256" key="5">
    <source>
        <dbReference type="ARBA" id="ARBA00023136"/>
    </source>
</evidence>
<feature type="transmembrane region" description="Helical" evidence="7">
    <location>
        <begin position="317"/>
        <end position="338"/>
    </location>
</feature>
<keyword evidence="4 7" id="KW-1133">Transmembrane helix</keyword>
<feature type="transmembrane region" description="Helical" evidence="7">
    <location>
        <begin position="172"/>
        <end position="196"/>
    </location>
</feature>
<dbReference type="EMBL" id="CP097218">
    <property type="protein sequence ID" value="UQN28814.1"/>
    <property type="molecule type" value="Genomic_DNA"/>
</dbReference>
<evidence type="ECO:0000256" key="6">
    <source>
        <dbReference type="SAM" id="MobiDB-lite"/>
    </source>
</evidence>
<dbReference type="InterPro" id="IPR050189">
    <property type="entry name" value="MFS_Efflux_Transporters"/>
</dbReference>
<reference evidence="9" key="1">
    <citation type="submission" date="2022-05" db="EMBL/GenBank/DDBJ databases">
        <title>Genomic analysis of Brachybacterium sp. CBA3104.</title>
        <authorList>
            <person name="Roh S.W."/>
            <person name="Kim Y.B."/>
            <person name="Kim Y."/>
        </authorList>
    </citation>
    <scope>NUCLEOTIDE SEQUENCE</scope>
    <source>
        <strain evidence="9">CBA3104</strain>
    </source>
</reference>
<protein>
    <submittedName>
        <fullName evidence="9">MFS transporter</fullName>
    </submittedName>
</protein>
<feature type="transmembrane region" description="Helical" evidence="7">
    <location>
        <begin position="242"/>
        <end position="275"/>
    </location>
</feature>
<organism evidence="9 10">
    <name type="scientific">Brachybacterium kimchii</name>
    <dbReference type="NCBI Taxonomy" id="2942909"/>
    <lineage>
        <taxon>Bacteria</taxon>
        <taxon>Bacillati</taxon>
        <taxon>Actinomycetota</taxon>
        <taxon>Actinomycetes</taxon>
        <taxon>Micrococcales</taxon>
        <taxon>Dermabacteraceae</taxon>
        <taxon>Brachybacterium</taxon>
    </lineage>
</organism>
<feature type="transmembrane region" description="Helical" evidence="7">
    <location>
        <begin position="202"/>
        <end position="221"/>
    </location>
</feature>
<dbReference type="SUPFAM" id="SSF103473">
    <property type="entry name" value="MFS general substrate transporter"/>
    <property type="match status" value="1"/>
</dbReference>
<keyword evidence="10" id="KW-1185">Reference proteome</keyword>
<feature type="transmembrane region" description="Helical" evidence="7">
    <location>
        <begin position="83"/>
        <end position="102"/>
    </location>
</feature>
<feature type="compositionally biased region" description="Low complexity" evidence="6">
    <location>
        <begin position="1"/>
        <end position="39"/>
    </location>
</feature>
<sequence length="453" mass="47043">MSTADPAKPSPSPDDSSIPSGPASPGGSTAGRTAEPAAPARRRPRGFITVAIAAITMIGPFTIDSVFPAFTRIGAEFGESEGALQQLVSAYLAAFAVMSIFHGPLSDALGRRRVMLAGLTIYVLAMFACVLAPSFGSLVLLRVLQGMSAGAATIISRVMVRDLYSGAQAQRLMAQVMAIFSIAPALAPVIGGWLLLLGDWRWVFGGIGIYGLLAIVLTILLPETLPPERRSPLRIGSLLGSLVHVGASALMVRIAFATAFGFAAQFLFIASAQIIVVRLLGLGEQDFWVLFVPLIIGMFTGAQAVGRLADRLPRTRMITIGYLATLGATALNLLLVALAPAPDGTISPALIPVLVGPMLIGFTVSLIFAPIQLEIMDLFPHARGAAASLGTFSSLVLNALLAGVVAPLVTGSLLTLAATALAFVCAGTVLWLWHLRATGGRGAEVVEDGEVVA</sequence>
<feature type="transmembrane region" description="Helical" evidence="7">
    <location>
        <begin position="46"/>
        <end position="63"/>
    </location>
</feature>
<evidence type="ECO:0000313" key="9">
    <source>
        <dbReference type="EMBL" id="UQN28814.1"/>
    </source>
</evidence>
<feature type="transmembrane region" description="Helical" evidence="7">
    <location>
        <begin position="114"/>
        <end position="133"/>
    </location>
</feature>
<comment type="subcellular location">
    <subcellularLocation>
        <location evidence="1">Cell membrane</location>
        <topology evidence="1">Multi-pass membrane protein</topology>
    </subcellularLocation>
</comment>
<dbReference type="PANTHER" id="PTHR43124:SF3">
    <property type="entry name" value="CHLORAMPHENICOL EFFLUX PUMP RV0191"/>
    <property type="match status" value="1"/>
</dbReference>
<feature type="transmembrane region" description="Helical" evidence="7">
    <location>
        <begin position="287"/>
        <end position="305"/>
    </location>
</feature>
<dbReference type="RefSeq" id="WP_249477931.1">
    <property type="nucleotide sequence ID" value="NZ_CP097218.1"/>
</dbReference>
<dbReference type="Proteomes" id="UP001055868">
    <property type="component" value="Chromosome"/>
</dbReference>
<feature type="transmembrane region" description="Helical" evidence="7">
    <location>
        <begin position="350"/>
        <end position="373"/>
    </location>
</feature>
<dbReference type="InterPro" id="IPR020846">
    <property type="entry name" value="MFS_dom"/>
</dbReference>
<evidence type="ECO:0000259" key="8">
    <source>
        <dbReference type="PROSITE" id="PS50850"/>
    </source>
</evidence>
<feature type="region of interest" description="Disordered" evidence="6">
    <location>
        <begin position="1"/>
        <end position="40"/>
    </location>
</feature>
<evidence type="ECO:0000256" key="7">
    <source>
        <dbReference type="SAM" id="Phobius"/>
    </source>
</evidence>
<gene>
    <name evidence="9" type="ORF">M4486_14450</name>
</gene>
<name>A0ABY4N2N5_9MICO</name>
<feature type="transmembrane region" description="Helical" evidence="7">
    <location>
        <begin position="385"/>
        <end position="406"/>
    </location>
</feature>
<keyword evidence="5 7" id="KW-0472">Membrane</keyword>
<evidence type="ECO:0000256" key="2">
    <source>
        <dbReference type="ARBA" id="ARBA00022475"/>
    </source>
</evidence>
<dbReference type="PROSITE" id="PS50850">
    <property type="entry name" value="MFS"/>
    <property type="match status" value="1"/>
</dbReference>
<keyword evidence="2" id="KW-1003">Cell membrane</keyword>
<evidence type="ECO:0000313" key="10">
    <source>
        <dbReference type="Proteomes" id="UP001055868"/>
    </source>
</evidence>
<dbReference type="PANTHER" id="PTHR43124">
    <property type="entry name" value="PURINE EFFLUX PUMP PBUE"/>
    <property type="match status" value="1"/>
</dbReference>
<feature type="domain" description="Major facilitator superfamily (MFS) profile" evidence="8">
    <location>
        <begin position="48"/>
        <end position="453"/>
    </location>
</feature>